<accession>A0A1A9AQX8</accession>
<dbReference type="Proteomes" id="UP000078555">
    <property type="component" value="Unassembled WGS sequence"/>
</dbReference>
<reference evidence="4 5" key="2">
    <citation type="submission" date="2016-05" db="EMBL/GenBank/DDBJ databases">
        <authorList>
            <person name="Naeem Raeece"/>
        </authorList>
    </citation>
    <scope>NUCLEOTIDE SEQUENCE [LARGE SCALE GENOMIC DNA]</scope>
</reference>
<dbReference type="InterPro" id="IPR008780">
    <property type="entry name" value="Plasmodium_Vir"/>
</dbReference>
<keyword evidence="5" id="KW-1185">Reference proteome</keyword>
<sequence length="680" mass="80892">MSEDIVAEALKLFEDETRKNSGLQKFYEDFYSAIKNDYKYFEGCIEENIKKKNKHDSNVFCHINHKNEIALEKFQEQFKSIRLNDTKHCDYLLYWMSDKIAECKHNTHRIIWLYNIFQKFWKNGTCCNKKDSENNGCEKPYVIEFDLNALKSKKGLYVLLDYYNSHKNILKNETSEKKKSFCNYVKYMFKLYHNMDSDVDINVHKKYDNELSIFRSNFENEENLSELKIGCNYPNLSAQSERELNNSIMSSEGNFQRFIPFKVELSKYVIEPPSEMDDILKETSSYKLYKEFETKVVAETDSEYCKGIFKEENKHQVEGIEICKKIINNFNKLYKNEIKTSVDNPCLHYKNWVYHEIWKFIINQSEYKNAKEIIYKFLDIQKGKNLRSSNPKNVCHYYFIFSDFIELNSKKEEKDLHDYFKYYHTIYENISAHISDKEKYKKYIQYIYELYKRHKIDWKCCDASYGVDPLCRHYFKCEEEYNPSDLLEILNGAKKEYIKKKYKTPPVVLFGEERLTGDLKEEDVMRIQYGRCTKIYYPEDREKVFALRCDYKASNDHFGKFSNNLPDGKKKDNAKATTSTCISPVDMSDSSGMSNMAEDKSNPVSYKIPTSVALGLGTIFVFFLYYKFTPFGSLFGKRDRGITSFEDDFNEECMQELYHGSEYENVNPNNRRIQIAYQRA</sequence>
<evidence type="ECO:0000313" key="4">
    <source>
        <dbReference type="Proteomes" id="UP000078550"/>
    </source>
</evidence>
<keyword evidence="1" id="KW-0472">Membrane</keyword>
<name>A0A1A9AQX8_PLAOA</name>
<feature type="transmembrane region" description="Helical" evidence="1">
    <location>
        <begin position="608"/>
        <end position="628"/>
    </location>
</feature>
<dbReference type="Pfam" id="PF05795">
    <property type="entry name" value="Plasmodium_Vir"/>
    <property type="match status" value="2"/>
</dbReference>
<dbReference type="EMBL" id="FLRE01002426">
    <property type="protein sequence ID" value="SBT58618.1"/>
    <property type="molecule type" value="Genomic_DNA"/>
</dbReference>
<dbReference type="EMBL" id="FLRD01000569">
    <property type="protein sequence ID" value="SBT54787.1"/>
    <property type="molecule type" value="Genomic_DNA"/>
</dbReference>
<protein>
    <submittedName>
        <fullName evidence="3">PIR Superfamily Protein</fullName>
    </submittedName>
</protein>
<evidence type="ECO:0000313" key="2">
    <source>
        <dbReference type="EMBL" id="SBT54787.1"/>
    </source>
</evidence>
<dbReference type="AlphaFoldDB" id="A0A1A9AQX8"/>
<proteinExistence type="predicted"/>
<keyword evidence="1" id="KW-1133">Transmembrane helix</keyword>
<keyword evidence="1" id="KW-0812">Transmembrane</keyword>
<evidence type="ECO:0000313" key="3">
    <source>
        <dbReference type="EMBL" id="SBT58618.1"/>
    </source>
</evidence>
<reference evidence="3" key="1">
    <citation type="submission" date="2016-05" db="EMBL/GenBank/DDBJ databases">
        <authorList>
            <person name="Lavstsen T."/>
            <person name="Jespersen J.S."/>
        </authorList>
    </citation>
    <scope>NUCLEOTIDE SEQUENCE [LARGE SCALE GENOMIC DNA]</scope>
</reference>
<gene>
    <name evidence="2" type="ORF">POVWA1_067000</name>
    <name evidence="3" type="ORF">POVWA2_085770</name>
</gene>
<evidence type="ECO:0000313" key="5">
    <source>
        <dbReference type="Proteomes" id="UP000078555"/>
    </source>
</evidence>
<organism evidence="3 4">
    <name type="scientific">Plasmodium ovale wallikeri</name>
    <dbReference type="NCBI Taxonomy" id="864142"/>
    <lineage>
        <taxon>Eukaryota</taxon>
        <taxon>Sar</taxon>
        <taxon>Alveolata</taxon>
        <taxon>Apicomplexa</taxon>
        <taxon>Aconoidasida</taxon>
        <taxon>Haemosporida</taxon>
        <taxon>Plasmodiidae</taxon>
        <taxon>Plasmodium</taxon>
        <taxon>Plasmodium (Plasmodium)</taxon>
    </lineage>
</organism>
<evidence type="ECO:0000256" key="1">
    <source>
        <dbReference type="SAM" id="Phobius"/>
    </source>
</evidence>
<dbReference type="Proteomes" id="UP000078550">
    <property type="component" value="Unassembled WGS sequence"/>
</dbReference>